<feature type="region of interest" description="Disordered" evidence="8">
    <location>
        <begin position="235"/>
        <end position="271"/>
    </location>
</feature>
<comment type="caution">
    <text evidence="9">The sequence shown here is derived from an EMBL/GenBank/DDBJ whole genome shotgun (WGS) entry which is preliminary data.</text>
</comment>
<evidence type="ECO:0000256" key="6">
    <source>
        <dbReference type="ARBA" id="ARBA00023187"/>
    </source>
</evidence>
<dbReference type="Proteomes" id="UP001219518">
    <property type="component" value="Unassembled WGS sequence"/>
</dbReference>
<organism evidence="9 10">
    <name type="scientific">Frankliniella fusca</name>
    <dbReference type="NCBI Taxonomy" id="407009"/>
    <lineage>
        <taxon>Eukaryota</taxon>
        <taxon>Metazoa</taxon>
        <taxon>Ecdysozoa</taxon>
        <taxon>Arthropoda</taxon>
        <taxon>Hexapoda</taxon>
        <taxon>Insecta</taxon>
        <taxon>Pterygota</taxon>
        <taxon>Neoptera</taxon>
        <taxon>Paraneoptera</taxon>
        <taxon>Thysanoptera</taxon>
        <taxon>Terebrantia</taxon>
        <taxon>Thripoidea</taxon>
        <taxon>Thripidae</taxon>
        <taxon>Frankliniella</taxon>
    </lineage>
</organism>
<dbReference type="GO" id="GO:0005681">
    <property type="term" value="C:spliceosomal complex"/>
    <property type="evidence" value="ECO:0007669"/>
    <property type="project" value="UniProtKB-KW"/>
</dbReference>
<dbReference type="InterPro" id="IPR035979">
    <property type="entry name" value="RBD_domain_sf"/>
</dbReference>
<evidence type="ECO:0000313" key="9">
    <source>
        <dbReference type="EMBL" id="KAK3918626.1"/>
    </source>
</evidence>
<feature type="compositionally biased region" description="Low complexity" evidence="8">
    <location>
        <begin position="236"/>
        <end position="253"/>
    </location>
</feature>
<dbReference type="PANTHER" id="PTHR20957:SF0">
    <property type="entry name" value="RNA-BINDING PROTEIN 48"/>
    <property type="match status" value="1"/>
</dbReference>
<comment type="similarity">
    <text evidence="1">Belongs to the RBM48 family.</text>
</comment>
<dbReference type="GO" id="GO:0006397">
    <property type="term" value="P:mRNA processing"/>
    <property type="evidence" value="ECO:0007669"/>
    <property type="project" value="UniProtKB-KW"/>
</dbReference>
<dbReference type="GO" id="GO:0008380">
    <property type="term" value="P:RNA splicing"/>
    <property type="evidence" value="ECO:0007669"/>
    <property type="project" value="UniProtKB-KW"/>
</dbReference>
<name>A0AAE1HC75_9NEOP</name>
<dbReference type="Gene3D" id="3.30.70.330">
    <property type="match status" value="1"/>
</dbReference>
<evidence type="ECO:0000256" key="7">
    <source>
        <dbReference type="ARBA" id="ARBA00035004"/>
    </source>
</evidence>
<keyword evidence="3" id="KW-0507">mRNA processing</keyword>
<evidence type="ECO:0000313" key="10">
    <source>
        <dbReference type="Proteomes" id="UP001219518"/>
    </source>
</evidence>
<reference evidence="9" key="1">
    <citation type="submission" date="2021-07" db="EMBL/GenBank/DDBJ databases">
        <authorList>
            <person name="Catto M.A."/>
            <person name="Jacobson A."/>
            <person name="Kennedy G."/>
            <person name="Labadie P."/>
            <person name="Hunt B.G."/>
            <person name="Srinivasan R."/>
        </authorList>
    </citation>
    <scope>NUCLEOTIDE SEQUENCE</scope>
    <source>
        <strain evidence="9">PL_HMW_Pooled</strain>
        <tissue evidence="9">Head</tissue>
    </source>
</reference>
<dbReference type="PANTHER" id="PTHR20957">
    <property type="entry name" value="RNA-BINDING PROTEIN 48"/>
    <property type="match status" value="1"/>
</dbReference>
<keyword evidence="6" id="KW-0508">mRNA splicing</keyword>
<evidence type="ECO:0000256" key="1">
    <source>
        <dbReference type="ARBA" id="ARBA00006938"/>
    </source>
</evidence>
<keyword evidence="4" id="KW-0747">Spliceosome</keyword>
<dbReference type="SUPFAM" id="SSF54928">
    <property type="entry name" value="RNA-binding domain, RBD"/>
    <property type="match status" value="1"/>
</dbReference>
<dbReference type="InterPro" id="IPR039599">
    <property type="entry name" value="RBM48"/>
</dbReference>
<evidence type="ECO:0000256" key="8">
    <source>
        <dbReference type="SAM" id="MobiDB-lite"/>
    </source>
</evidence>
<evidence type="ECO:0000256" key="4">
    <source>
        <dbReference type="ARBA" id="ARBA00022728"/>
    </source>
</evidence>
<gene>
    <name evidence="9" type="ORF">KUF71_007873</name>
</gene>
<reference evidence="9" key="2">
    <citation type="journal article" date="2023" name="BMC Genomics">
        <title>Pest status, molecular evolution, and epigenetic factors derived from the genome assembly of Frankliniella fusca, a thysanopteran phytovirus vector.</title>
        <authorList>
            <person name="Catto M.A."/>
            <person name="Labadie P.E."/>
            <person name="Jacobson A.L."/>
            <person name="Kennedy G.G."/>
            <person name="Srinivasan R."/>
            <person name="Hunt B.G."/>
        </authorList>
    </citation>
    <scope>NUCLEOTIDE SEQUENCE</scope>
    <source>
        <strain evidence="9">PL_HMW_Pooled</strain>
    </source>
</reference>
<evidence type="ECO:0000256" key="2">
    <source>
        <dbReference type="ARBA" id="ARBA00015189"/>
    </source>
</evidence>
<proteinExistence type="inferred from homology"/>
<dbReference type="CDD" id="cd12442">
    <property type="entry name" value="RRM_RBM48"/>
    <property type="match status" value="1"/>
</dbReference>
<evidence type="ECO:0000256" key="3">
    <source>
        <dbReference type="ARBA" id="ARBA00022664"/>
    </source>
</evidence>
<comment type="function">
    <text evidence="7">As a component of the minor spliceosome, involved in the splicing of U12-type introns in pre-mRNAs.</text>
</comment>
<dbReference type="GO" id="GO:0003723">
    <property type="term" value="F:RNA binding"/>
    <property type="evidence" value="ECO:0007669"/>
    <property type="project" value="UniProtKB-KW"/>
</dbReference>
<keyword evidence="10" id="KW-1185">Reference proteome</keyword>
<dbReference type="InterPro" id="IPR012677">
    <property type="entry name" value="Nucleotide-bd_a/b_plait_sf"/>
</dbReference>
<accession>A0AAE1HC75</accession>
<evidence type="ECO:0000256" key="5">
    <source>
        <dbReference type="ARBA" id="ARBA00022884"/>
    </source>
</evidence>
<dbReference type="AlphaFoldDB" id="A0AAE1HC75"/>
<dbReference type="GO" id="GO:0005654">
    <property type="term" value="C:nucleoplasm"/>
    <property type="evidence" value="ECO:0007669"/>
    <property type="project" value="TreeGrafter"/>
</dbReference>
<dbReference type="EMBL" id="JAHWGI010000960">
    <property type="protein sequence ID" value="KAK3918626.1"/>
    <property type="molecule type" value="Genomic_DNA"/>
</dbReference>
<sequence length="341" mass="38510">MEARRREVKRLPHHEQDNLCTTRASYRQGRQLTAVKVYTVNDESQHLIISGVPSLGLQDELRRLCFRFGDVKSLVYIPNYSSENFVEAYHVHFSRIQSARHAKRHIDGRAFFGGSLHVCYAPEMESISETRTKLILRRHEVTRRSLINESRSSVMSDAGSISHTCLSQRGCGYKTEGGSSQNRCIWNEKEMCSDPRLLTPAKELERASSSIYGPRPSAVDWSEFGVREVTLTPLTQKSSSSKQHPKKLSLQSSVTVPRTINKPKTPPARQATTIPPILKLVPSQIKSAQKKIIFHPKPKIDSVVPSGDKSLDSTIMSVREKIRAVTVPSIKIMLDKNYEVF</sequence>
<keyword evidence="5" id="KW-0694">RNA-binding</keyword>
<dbReference type="InterPro" id="IPR034264">
    <property type="entry name" value="RBM48_RRM"/>
</dbReference>
<protein>
    <recommendedName>
        <fullName evidence="2">RNA-binding protein 48</fullName>
    </recommendedName>
</protein>